<dbReference type="SUPFAM" id="SSF52172">
    <property type="entry name" value="CheY-like"/>
    <property type="match status" value="1"/>
</dbReference>
<dbReference type="CDD" id="cd17535">
    <property type="entry name" value="REC_NarL-like"/>
    <property type="match status" value="1"/>
</dbReference>
<keyword evidence="3" id="KW-0238">DNA-binding</keyword>
<dbReference type="Proteomes" id="UP001219297">
    <property type="component" value="Unassembled WGS sequence"/>
</dbReference>
<protein>
    <submittedName>
        <fullName evidence="8">Response regulator transcription factor</fullName>
    </submittedName>
</protein>
<name>A0ABT5V6A4_9ACTO</name>
<evidence type="ECO:0000313" key="9">
    <source>
        <dbReference type="Proteomes" id="UP001219297"/>
    </source>
</evidence>
<feature type="modified residue" description="4-aspartylphosphate" evidence="5">
    <location>
        <position position="57"/>
    </location>
</feature>
<sequence length="250" mass="26386">MRLVVADDSALFREGLCGLLERRGHTIVATAATAPELSETVRAATARGEAPDLVITDVRMPPTMSDDGLRAAVELRREFPSLGIMVLSQYVAPAYARELFHPTAGGGTSGFPANTSANTSVNTSADGNGDDAPGGLGYLLKDRVARVADFVRSLEIVGVGGVVVDPDVAAQLMATTPSLLTELTSREREILELMARGYANSAIAAELYLTGATVSKHVANIFLKLGMQPGEENRRVRAVLAYLTETSRAG</sequence>
<dbReference type="Pfam" id="PF00072">
    <property type="entry name" value="Response_reg"/>
    <property type="match status" value="1"/>
</dbReference>
<dbReference type="InterPro" id="IPR016032">
    <property type="entry name" value="Sig_transdc_resp-reg_C-effctor"/>
</dbReference>
<dbReference type="InterPro" id="IPR058245">
    <property type="entry name" value="NreC/VraR/RcsB-like_REC"/>
</dbReference>
<dbReference type="InterPro" id="IPR000792">
    <property type="entry name" value="Tscrpt_reg_LuxR_C"/>
</dbReference>
<evidence type="ECO:0000256" key="2">
    <source>
        <dbReference type="ARBA" id="ARBA00023015"/>
    </source>
</evidence>
<dbReference type="PROSITE" id="PS50043">
    <property type="entry name" value="HTH_LUXR_2"/>
    <property type="match status" value="1"/>
</dbReference>
<keyword evidence="4" id="KW-0804">Transcription</keyword>
<dbReference type="RefSeq" id="WP_274778534.1">
    <property type="nucleotide sequence ID" value="NZ_CAMXYX010000026.1"/>
</dbReference>
<dbReference type="SMART" id="SM00448">
    <property type="entry name" value="REC"/>
    <property type="match status" value="1"/>
</dbReference>
<dbReference type="InterPro" id="IPR001789">
    <property type="entry name" value="Sig_transdc_resp-reg_receiver"/>
</dbReference>
<dbReference type="Gene3D" id="3.40.50.2300">
    <property type="match status" value="2"/>
</dbReference>
<keyword evidence="2" id="KW-0805">Transcription regulation</keyword>
<feature type="domain" description="HTH luxR-type" evidence="6">
    <location>
        <begin position="176"/>
        <end position="237"/>
    </location>
</feature>
<comment type="caution">
    <text evidence="8">The sequence shown here is derived from an EMBL/GenBank/DDBJ whole genome shotgun (WGS) entry which is preliminary data.</text>
</comment>
<dbReference type="PANTHER" id="PTHR43214:SF24">
    <property type="entry name" value="TRANSCRIPTIONAL REGULATORY PROTEIN NARL-RELATED"/>
    <property type="match status" value="1"/>
</dbReference>
<dbReference type="InterPro" id="IPR039420">
    <property type="entry name" value="WalR-like"/>
</dbReference>
<evidence type="ECO:0000259" key="6">
    <source>
        <dbReference type="PROSITE" id="PS50043"/>
    </source>
</evidence>
<evidence type="ECO:0000256" key="3">
    <source>
        <dbReference type="ARBA" id="ARBA00023125"/>
    </source>
</evidence>
<gene>
    <name evidence="8" type="ORF">PWJ81_05360</name>
</gene>
<dbReference type="Pfam" id="PF00196">
    <property type="entry name" value="GerE"/>
    <property type="match status" value="1"/>
</dbReference>
<dbReference type="InterPro" id="IPR011006">
    <property type="entry name" value="CheY-like_superfamily"/>
</dbReference>
<dbReference type="PANTHER" id="PTHR43214">
    <property type="entry name" value="TWO-COMPONENT RESPONSE REGULATOR"/>
    <property type="match status" value="1"/>
</dbReference>
<evidence type="ECO:0000256" key="5">
    <source>
        <dbReference type="PROSITE-ProRule" id="PRU00169"/>
    </source>
</evidence>
<evidence type="ECO:0000256" key="4">
    <source>
        <dbReference type="ARBA" id="ARBA00023163"/>
    </source>
</evidence>
<keyword evidence="9" id="KW-1185">Reference proteome</keyword>
<evidence type="ECO:0000259" key="7">
    <source>
        <dbReference type="PROSITE" id="PS50110"/>
    </source>
</evidence>
<dbReference type="EMBL" id="JARBHI010000010">
    <property type="protein sequence ID" value="MDE1656497.1"/>
    <property type="molecule type" value="Genomic_DNA"/>
</dbReference>
<feature type="domain" description="Response regulatory" evidence="7">
    <location>
        <begin position="2"/>
        <end position="128"/>
    </location>
</feature>
<reference evidence="8 9" key="1">
    <citation type="submission" date="2023-02" db="EMBL/GenBank/DDBJ databases">
        <title>Defining the Infant Male Urobiome and Moving Towards Mechanisms in Urobiome Research.</title>
        <authorList>
            <person name="Reasoner S."/>
            <person name="Flores V."/>
            <person name="Van Horn G."/>
            <person name="Morales G."/>
            <person name="Peard L."/>
            <person name="Abelson B."/>
            <person name="Manuel C."/>
            <person name="Lee J."/>
            <person name="Baker B."/>
            <person name="Williams T."/>
            <person name="Schmitz J."/>
            <person name="Clayton D."/>
            <person name="Hadjifrangiskou M."/>
        </authorList>
    </citation>
    <scope>NUCLEOTIDE SEQUENCE [LARGE SCALE GENOMIC DNA]</scope>
    <source>
        <strain evidence="8 9">AS1053</strain>
    </source>
</reference>
<organism evidence="8 9">
    <name type="scientific">Actinotignum sanguinis</name>
    <dbReference type="NCBI Taxonomy" id="1445614"/>
    <lineage>
        <taxon>Bacteria</taxon>
        <taxon>Bacillati</taxon>
        <taxon>Actinomycetota</taxon>
        <taxon>Actinomycetes</taxon>
        <taxon>Actinomycetales</taxon>
        <taxon>Actinomycetaceae</taxon>
        <taxon>Actinotignum</taxon>
    </lineage>
</organism>
<dbReference type="PRINTS" id="PR00038">
    <property type="entry name" value="HTHLUXR"/>
</dbReference>
<dbReference type="SUPFAM" id="SSF46894">
    <property type="entry name" value="C-terminal effector domain of the bipartite response regulators"/>
    <property type="match status" value="1"/>
</dbReference>
<evidence type="ECO:0000313" key="8">
    <source>
        <dbReference type="EMBL" id="MDE1656497.1"/>
    </source>
</evidence>
<keyword evidence="1 5" id="KW-0597">Phosphoprotein</keyword>
<evidence type="ECO:0000256" key="1">
    <source>
        <dbReference type="ARBA" id="ARBA00022553"/>
    </source>
</evidence>
<dbReference type="PROSITE" id="PS50110">
    <property type="entry name" value="RESPONSE_REGULATORY"/>
    <property type="match status" value="1"/>
</dbReference>
<dbReference type="CDD" id="cd06170">
    <property type="entry name" value="LuxR_C_like"/>
    <property type="match status" value="1"/>
</dbReference>
<dbReference type="PROSITE" id="PS00622">
    <property type="entry name" value="HTH_LUXR_1"/>
    <property type="match status" value="1"/>
</dbReference>
<dbReference type="SMART" id="SM00421">
    <property type="entry name" value="HTH_LUXR"/>
    <property type="match status" value="1"/>
</dbReference>
<proteinExistence type="predicted"/>
<accession>A0ABT5V6A4</accession>